<dbReference type="PROSITE" id="PS00636">
    <property type="entry name" value="DNAJ_1"/>
    <property type="match status" value="1"/>
</dbReference>
<dbReference type="InterPro" id="IPR001623">
    <property type="entry name" value="DnaJ_domain"/>
</dbReference>
<reference evidence="2" key="1">
    <citation type="journal article" date="2023" name="Plant J.">
        <title>Genome sequences and population genomics provide insights into the demographic history, inbreeding, and mutation load of two 'living fossil' tree species of Dipteronia.</title>
        <authorList>
            <person name="Feng Y."/>
            <person name="Comes H.P."/>
            <person name="Chen J."/>
            <person name="Zhu S."/>
            <person name="Lu R."/>
            <person name="Zhang X."/>
            <person name="Li P."/>
            <person name="Qiu J."/>
            <person name="Olsen K.M."/>
            <person name="Qiu Y."/>
        </authorList>
    </citation>
    <scope>NUCLEOTIDE SEQUENCE</scope>
    <source>
        <strain evidence="2">KIB01</strain>
    </source>
</reference>
<dbReference type="Proteomes" id="UP001280121">
    <property type="component" value="Unassembled WGS sequence"/>
</dbReference>
<dbReference type="PANTHER" id="PTHR44743:SF11">
    <property type="entry name" value="PUTATIVE, EXPRESSED-RELATED"/>
    <property type="match status" value="1"/>
</dbReference>
<dbReference type="PANTHER" id="PTHR44743">
    <property type="entry name" value="PUTATIVE, EXPRESSED-RELATED"/>
    <property type="match status" value="1"/>
</dbReference>
<evidence type="ECO:0000259" key="1">
    <source>
        <dbReference type="PROSITE" id="PS50076"/>
    </source>
</evidence>
<comment type="caution">
    <text evidence="2">The sequence shown here is derived from an EMBL/GenBank/DDBJ whole genome shotgun (WGS) entry which is preliminary data.</text>
</comment>
<dbReference type="InterPro" id="IPR018253">
    <property type="entry name" value="DnaJ_domain_CS"/>
</dbReference>
<dbReference type="EMBL" id="JANJYI010000008">
    <property type="protein sequence ID" value="KAK2638540.1"/>
    <property type="molecule type" value="Genomic_DNA"/>
</dbReference>
<dbReference type="CDD" id="cd06257">
    <property type="entry name" value="DnaJ"/>
    <property type="match status" value="1"/>
</dbReference>
<dbReference type="InterPro" id="IPR036869">
    <property type="entry name" value="J_dom_sf"/>
</dbReference>
<dbReference type="Pfam" id="PF00226">
    <property type="entry name" value="DnaJ"/>
    <property type="match status" value="1"/>
</dbReference>
<dbReference type="PROSITE" id="PS50076">
    <property type="entry name" value="DNAJ_2"/>
    <property type="match status" value="1"/>
</dbReference>
<dbReference type="Gene3D" id="1.10.287.110">
    <property type="entry name" value="DnaJ domain"/>
    <property type="match status" value="1"/>
</dbReference>
<accession>A0AAD9TM13</accession>
<dbReference type="SUPFAM" id="SSF46565">
    <property type="entry name" value="Chaperone J-domain"/>
    <property type="match status" value="1"/>
</dbReference>
<gene>
    <name evidence="2" type="ORF">Ddye_026335</name>
</gene>
<sequence length="452" mass="52191">MDREGGSNGGGSPSSSYYAVLGIHKEASFSDVRSAYRKLAMKWHPDRFATNPAVAGEAKRRFQQIQEAYSVLSDETKRSMYDAGLYDPLEEEDEDFYGFMQEMLSMMNNVKDEGESFEDLQRMFVDMVDGGGGGGGGGDVMGFNFNFNFNADRTDSKMPRVGGSNRSGTRIRSVALLKNKMRIRLRDSLKTAEGDWYEDEDRCRFMTSCFGHFLTMHREMKFSSGIIHQLLLRELHHNDPTDEMQFMLGNQSVRFSKVEFYLIIGLRFGVVPDTTKYAAMENGLYERYFPGADDVSLEEIMGVVTGAEFGKAYDAVKLCLLYMLNWILIGVDKRFKIRVWQFRLVEDLDAFDAFQWGAHVYKHFIYSFKHALDGRQDWFERRQQEKGADVHRVETYNIYGLSHALLMFTRKELVPTSAERQAPYYAWLDEGGSLYEKMTWMICRFRSLIRLP</sequence>
<organism evidence="2 3">
    <name type="scientific">Dipteronia dyeriana</name>
    <dbReference type="NCBI Taxonomy" id="168575"/>
    <lineage>
        <taxon>Eukaryota</taxon>
        <taxon>Viridiplantae</taxon>
        <taxon>Streptophyta</taxon>
        <taxon>Embryophyta</taxon>
        <taxon>Tracheophyta</taxon>
        <taxon>Spermatophyta</taxon>
        <taxon>Magnoliopsida</taxon>
        <taxon>eudicotyledons</taxon>
        <taxon>Gunneridae</taxon>
        <taxon>Pentapetalae</taxon>
        <taxon>rosids</taxon>
        <taxon>malvids</taxon>
        <taxon>Sapindales</taxon>
        <taxon>Sapindaceae</taxon>
        <taxon>Hippocastanoideae</taxon>
        <taxon>Acereae</taxon>
        <taxon>Dipteronia</taxon>
    </lineage>
</organism>
<proteinExistence type="predicted"/>
<evidence type="ECO:0000313" key="2">
    <source>
        <dbReference type="EMBL" id="KAK2638540.1"/>
    </source>
</evidence>
<dbReference type="InterPro" id="IPR015410">
    <property type="entry name" value="DUF1985"/>
</dbReference>
<feature type="domain" description="J" evidence="1">
    <location>
        <begin position="16"/>
        <end position="85"/>
    </location>
</feature>
<evidence type="ECO:0000313" key="3">
    <source>
        <dbReference type="Proteomes" id="UP001280121"/>
    </source>
</evidence>
<dbReference type="AlphaFoldDB" id="A0AAD9TM13"/>
<dbReference type="Pfam" id="PF09331">
    <property type="entry name" value="DUF1985"/>
    <property type="match status" value="1"/>
</dbReference>
<dbReference type="PRINTS" id="PR00625">
    <property type="entry name" value="JDOMAIN"/>
</dbReference>
<protein>
    <recommendedName>
        <fullName evidence="1">J domain-containing protein</fullName>
    </recommendedName>
</protein>
<keyword evidence="3" id="KW-1185">Reference proteome</keyword>
<name>A0AAD9TM13_9ROSI</name>
<dbReference type="SMART" id="SM00271">
    <property type="entry name" value="DnaJ"/>
    <property type="match status" value="1"/>
</dbReference>